<keyword evidence="3" id="KW-1185">Reference proteome</keyword>
<dbReference type="EMBL" id="BOOI01000059">
    <property type="protein sequence ID" value="GIH87400.1"/>
    <property type="molecule type" value="Genomic_DNA"/>
</dbReference>
<evidence type="ECO:0000313" key="2">
    <source>
        <dbReference type="EMBL" id="GIH87400.1"/>
    </source>
</evidence>
<organism evidence="2 3">
    <name type="scientific">Planobispora rosea</name>
    <dbReference type="NCBI Taxonomy" id="35762"/>
    <lineage>
        <taxon>Bacteria</taxon>
        <taxon>Bacillati</taxon>
        <taxon>Actinomycetota</taxon>
        <taxon>Actinomycetes</taxon>
        <taxon>Streptosporangiales</taxon>
        <taxon>Streptosporangiaceae</taxon>
        <taxon>Planobispora</taxon>
    </lineage>
</organism>
<evidence type="ECO:0000313" key="3">
    <source>
        <dbReference type="Proteomes" id="UP000655044"/>
    </source>
</evidence>
<feature type="region of interest" description="Disordered" evidence="1">
    <location>
        <begin position="1"/>
        <end position="25"/>
    </location>
</feature>
<gene>
    <name evidence="2" type="ORF">Pro02_58080</name>
</gene>
<proteinExistence type="predicted"/>
<evidence type="ECO:0000256" key="1">
    <source>
        <dbReference type="SAM" id="MobiDB-lite"/>
    </source>
</evidence>
<feature type="compositionally biased region" description="Polar residues" evidence="1">
    <location>
        <begin position="1"/>
        <end position="10"/>
    </location>
</feature>
<name>A0A8J3S799_PLARO</name>
<accession>A0A8J3S799</accession>
<feature type="compositionally biased region" description="Basic residues" evidence="1">
    <location>
        <begin position="85"/>
        <end position="99"/>
    </location>
</feature>
<protein>
    <submittedName>
        <fullName evidence="2">Uncharacterized protein</fullName>
    </submittedName>
</protein>
<comment type="caution">
    <text evidence="2">The sequence shown here is derived from an EMBL/GenBank/DDBJ whole genome shotgun (WGS) entry which is preliminary data.</text>
</comment>
<dbReference type="Proteomes" id="UP000655044">
    <property type="component" value="Unassembled WGS sequence"/>
</dbReference>
<dbReference type="AlphaFoldDB" id="A0A8J3S799"/>
<reference evidence="2" key="1">
    <citation type="submission" date="2021-01" db="EMBL/GenBank/DDBJ databases">
        <title>Whole genome shotgun sequence of Planobispora rosea NBRC 15558.</title>
        <authorList>
            <person name="Komaki H."/>
            <person name="Tamura T."/>
        </authorList>
    </citation>
    <scope>NUCLEOTIDE SEQUENCE</scope>
    <source>
        <strain evidence="2">NBRC 15558</strain>
    </source>
</reference>
<feature type="region of interest" description="Disordered" evidence="1">
    <location>
        <begin position="77"/>
        <end position="99"/>
    </location>
</feature>
<sequence length="99" mass="10861">MPMSEPTGSTEPIDPIESQEPHEPGEFRGLAALVTGGASGIGLATAPTRGLRRGCPCHLRRSGGDRRRRRHHAFTGKRLTSGRRTAGRRRERGCATYRR</sequence>